<dbReference type="PANTHER" id="PTHR15711">
    <property type="entry name" value="RAP GTPASE-ACTIVATING PROTEIN"/>
    <property type="match status" value="1"/>
</dbReference>
<evidence type="ECO:0000256" key="5">
    <source>
        <dbReference type="SAM" id="MobiDB-lite"/>
    </source>
</evidence>
<feature type="compositionally biased region" description="Low complexity" evidence="5">
    <location>
        <begin position="712"/>
        <end position="724"/>
    </location>
</feature>
<dbReference type="Proteomes" id="UP000038045">
    <property type="component" value="Unplaced"/>
</dbReference>
<keyword evidence="7" id="KW-1185">Reference proteome</keyword>
<evidence type="ECO:0000313" key="7">
    <source>
        <dbReference type="Proteomes" id="UP000038045"/>
    </source>
</evidence>
<reference evidence="8" key="1">
    <citation type="submission" date="2017-02" db="UniProtKB">
        <authorList>
            <consortium name="WormBaseParasite"/>
        </authorList>
    </citation>
    <scope>IDENTIFICATION</scope>
</reference>
<dbReference type="GO" id="GO:0051056">
    <property type="term" value="P:regulation of small GTPase mediated signal transduction"/>
    <property type="evidence" value="ECO:0007669"/>
    <property type="project" value="InterPro"/>
</dbReference>
<evidence type="ECO:0000256" key="1">
    <source>
        <dbReference type="ARBA" id="ARBA00022468"/>
    </source>
</evidence>
<name>A0A0N5A0D9_PARTI</name>
<feature type="domain" description="Rap-GAP" evidence="6">
    <location>
        <begin position="375"/>
        <end position="591"/>
    </location>
</feature>
<feature type="region of interest" description="Disordered" evidence="5">
    <location>
        <begin position="760"/>
        <end position="783"/>
    </location>
</feature>
<dbReference type="STRING" id="131310.A0A0N5A0D9"/>
<dbReference type="Pfam" id="PF02145">
    <property type="entry name" value="Rap_GAP"/>
    <property type="match status" value="1"/>
</dbReference>
<dbReference type="Gene3D" id="3.40.50.11210">
    <property type="entry name" value="Rap/Ran-GAP"/>
    <property type="match status" value="1"/>
</dbReference>
<evidence type="ECO:0000256" key="2">
    <source>
        <dbReference type="ARBA" id="ARBA00022553"/>
    </source>
</evidence>
<protein>
    <submittedName>
        <fullName evidence="8">Rap-GAP domain-containing protein</fullName>
    </submittedName>
</protein>
<feature type="region of interest" description="Disordered" evidence="5">
    <location>
        <begin position="708"/>
        <end position="748"/>
    </location>
</feature>
<dbReference type="FunFam" id="3.40.50.11210:FF:000002">
    <property type="entry name" value="Signal-induced proliferation-associated 1-like protein 1"/>
    <property type="match status" value="1"/>
</dbReference>
<dbReference type="PANTHER" id="PTHR15711:SF32">
    <property type="entry name" value="RAP GTPASE ACTIVATING PROTEIN 1, ISOFORM H"/>
    <property type="match status" value="1"/>
</dbReference>
<dbReference type="InterPro" id="IPR035974">
    <property type="entry name" value="Rap/Ran-GAP_sf"/>
</dbReference>
<accession>A0A0N5A0D9</accession>
<dbReference type="GO" id="GO:0005737">
    <property type="term" value="C:cytoplasm"/>
    <property type="evidence" value="ECO:0007669"/>
    <property type="project" value="TreeGrafter"/>
</dbReference>
<keyword evidence="1" id="KW-0343">GTPase activation</keyword>
<keyword evidence="3 4" id="KW-0175">Coiled coil</keyword>
<dbReference type="InterPro" id="IPR000331">
    <property type="entry name" value="Rap/Ran_GAP_dom"/>
</dbReference>
<proteinExistence type="predicted"/>
<dbReference type="WBParaSite" id="PTRK_0001488800.1">
    <property type="protein sequence ID" value="PTRK_0001488800.1"/>
    <property type="gene ID" value="PTRK_0001488800"/>
</dbReference>
<dbReference type="InterPro" id="IPR050989">
    <property type="entry name" value="Rap1_Ran_GAP"/>
</dbReference>
<evidence type="ECO:0000313" key="8">
    <source>
        <dbReference type="WBParaSite" id="PTRK_0001488800.1"/>
    </source>
</evidence>
<dbReference type="Gene3D" id="6.10.140.210">
    <property type="match status" value="1"/>
</dbReference>
<evidence type="ECO:0000256" key="4">
    <source>
        <dbReference type="SAM" id="Coils"/>
    </source>
</evidence>
<dbReference type="AlphaFoldDB" id="A0A0N5A0D9"/>
<dbReference type="SUPFAM" id="SSF111347">
    <property type="entry name" value="Rap/Ran-GAP"/>
    <property type="match status" value="1"/>
</dbReference>
<sequence length="923" mass="104664">MAESKSRQAQMLIDNCTNNENSRNRCKLLLDSHLPVVSNSFSTKSNVIIFNDSNNIKHKVMLREKKCTIESLTMINNQNKKAFRNTFCPSEIKNLYGSVTDNNFSNKSILKNDINNVKNLNSISTIHEDENNNEYENKKNKSEPMFSLKKLFRSKRRSTALTYSTSTPLIANALIENSRLVTSVSNYHDFDKLKNNSMSKSSNTSLQNNINCLKTSKELISEIILNQSKPFPQIILPANGGFWVDGVYNNSTNIDDNFIERSTLRINDSCARFKLETDDTANCYRRHFLDKEHHNFYAYDNNLGPLILSVRTETISSQEHFRIMLRTRQGTIHEIVPGSALEDHPTASRMARSLCDEVTADRFSPIAFPSGSELILNYDEHVITHNYKFGVIYQKFGQNTEEELFGNASVDPSFDEFLNILGEKIQLRGFEGYRGGLDIHHGQTGDESVYTQFKNKQIMFHVSTMLPYTIGDSQQLQRKRHIGNDIVAIVFQEENTPFCPDLIKSNFLHTYIVVQPIGAGTDNCRYSVSVTARNDVPFFGPTLPSPSIFKKGQEFKTFLLTKLINAENAAYKSEKFAKLAERTRISLLDTLYGTLKERSEFYGLAFLDSTDTISSTSSNLGIFHSVKRAFTSRSRSVSTEQHTLSESTHGKYSNNINFRKPYKNILPTEIKSNFSTTSSNGGRLNSTSNNMFNRNSALLSDHLDFEEDISDTKSGSSKSSNNTTEKIMPLKSRYRLKNEPPKSYYRGNRISVNGDWEYNCQDNESEERDSDTGIESMASSDMHSHNFGSSLSVIRRQTNGSLTISLTDASPHSSCARSTADSDDLKKLDDLIHDVERLNVENNDLLRQNVTCKTDIQKLKQRQSHLSSDLEKANEEILRLKKILRRVSINCPVVNDGDLISIAPDRPYISDDDFFEVSPPVHT</sequence>
<dbReference type="GO" id="GO:0005096">
    <property type="term" value="F:GTPase activator activity"/>
    <property type="evidence" value="ECO:0007669"/>
    <property type="project" value="UniProtKB-KW"/>
</dbReference>
<feature type="coiled-coil region" evidence="4">
    <location>
        <begin position="828"/>
        <end position="890"/>
    </location>
</feature>
<organism evidence="7 8">
    <name type="scientific">Parastrongyloides trichosuri</name>
    <name type="common">Possum-specific nematode worm</name>
    <dbReference type="NCBI Taxonomy" id="131310"/>
    <lineage>
        <taxon>Eukaryota</taxon>
        <taxon>Metazoa</taxon>
        <taxon>Ecdysozoa</taxon>
        <taxon>Nematoda</taxon>
        <taxon>Chromadorea</taxon>
        <taxon>Rhabditida</taxon>
        <taxon>Tylenchina</taxon>
        <taxon>Panagrolaimomorpha</taxon>
        <taxon>Strongyloidoidea</taxon>
        <taxon>Strongyloididae</taxon>
        <taxon>Parastrongyloides</taxon>
    </lineage>
</organism>
<evidence type="ECO:0000259" key="6">
    <source>
        <dbReference type="PROSITE" id="PS50085"/>
    </source>
</evidence>
<dbReference type="Pfam" id="PF21022">
    <property type="entry name" value="Rap-GAP_dimer"/>
    <property type="match status" value="1"/>
</dbReference>
<dbReference type="PROSITE" id="PS50085">
    <property type="entry name" value="RAPGAP"/>
    <property type="match status" value="1"/>
</dbReference>
<keyword evidence="2" id="KW-0597">Phosphoprotein</keyword>
<evidence type="ECO:0000256" key="3">
    <source>
        <dbReference type="ARBA" id="ARBA00023054"/>
    </source>
</evidence>